<feature type="domain" description="Roadblock/LAMTOR2" evidence="2">
    <location>
        <begin position="5"/>
        <end position="95"/>
    </location>
</feature>
<proteinExistence type="predicted"/>
<dbReference type="EMBL" id="JBHUFV010000033">
    <property type="protein sequence ID" value="MFD1933758.1"/>
    <property type="molecule type" value="Genomic_DNA"/>
</dbReference>
<dbReference type="Gene3D" id="3.30.450.30">
    <property type="entry name" value="Dynein light chain 2a, cytoplasmic"/>
    <property type="match status" value="1"/>
</dbReference>
<dbReference type="PANTHER" id="PTHR36222">
    <property type="entry name" value="SERINE PROTEASE INHIBITOR RV3364C"/>
    <property type="match status" value="1"/>
</dbReference>
<dbReference type="InterPro" id="IPR004942">
    <property type="entry name" value="Roadblock/LAMTOR2_dom"/>
</dbReference>
<evidence type="ECO:0000256" key="1">
    <source>
        <dbReference type="SAM" id="MobiDB-lite"/>
    </source>
</evidence>
<comment type="caution">
    <text evidence="3">The sequence shown here is derived from an EMBL/GenBank/DDBJ whole genome shotgun (WGS) entry which is preliminary data.</text>
</comment>
<dbReference type="Proteomes" id="UP001597368">
    <property type="component" value="Unassembled WGS sequence"/>
</dbReference>
<keyword evidence="4" id="KW-1185">Reference proteome</keyword>
<gene>
    <name evidence="3" type="ORF">ACFSKW_20050</name>
</gene>
<dbReference type="PANTHER" id="PTHR36222:SF1">
    <property type="entry name" value="SERINE PROTEASE INHIBITOR RV3364C"/>
    <property type="match status" value="1"/>
</dbReference>
<reference evidence="4" key="1">
    <citation type="journal article" date="2019" name="Int. J. Syst. Evol. Microbiol.">
        <title>The Global Catalogue of Microorganisms (GCM) 10K type strain sequencing project: providing services to taxonomists for standard genome sequencing and annotation.</title>
        <authorList>
            <consortium name="The Broad Institute Genomics Platform"/>
            <consortium name="The Broad Institute Genome Sequencing Center for Infectious Disease"/>
            <person name="Wu L."/>
            <person name="Ma J."/>
        </authorList>
    </citation>
    <scope>NUCLEOTIDE SEQUENCE [LARGE SCALE GENOMIC DNA]</scope>
    <source>
        <strain evidence="4">ICMP 6774ER</strain>
    </source>
</reference>
<dbReference type="SMART" id="SM00960">
    <property type="entry name" value="Robl_LC7"/>
    <property type="match status" value="1"/>
</dbReference>
<dbReference type="SUPFAM" id="SSF103196">
    <property type="entry name" value="Roadblock/LC7 domain"/>
    <property type="match status" value="1"/>
</dbReference>
<name>A0ABW4SVU3_9ACTN</name>
<evidence type="ECO:0000313" key="3">
    <source>
        <dbReference type="EMBL" id="MFD1933758.1"/>
    </source>
</evidence>
<organism evidence="3 4">
    <name type="scientific">Nonomuraea mangrovi</name>
    <dbReference type="NCBI Taxonomy" id="2316207"/>
    <lineage>
        <taxon>Bacteria</taxon>
        <taxon>Bacillati</taxon>
        <taxon>Actinomycetota</taxon>
        <taxon>Actinomycetes</taxon>
        <taxon>Streptosporangiales</taxon>
        <taxon>Streptosporangiaceae</taxon>
        <taxon>Nonomuraea</taxon>
    </lineage>
</organism>
<evidence type="ECO:0000259" key="2">
    <source>
        <dbReference type="SMART" id="SM00960"/>
    </source>
</evidence>
<accession>A0ABW4SVU3</accession>
<dbReference type="RefSeq" id="WP_379573794.1">
    <property type="nucleotide sequence ID" value="NZ_JBHUFV010000033.1"/>
</dbReference>
<feature type="region of interest" description="Disordered" evidence="1">
    <location>
        <begin position="125"/>
        <end position="151"/>
    </location>
</feature>
<protein>
    <submittedName>
        <fullName evidence="3">Roadblock/LC7 domain-containing protein</fullName>
    </submittedName>
</protein>
<dbReference type="Pfam" id="PF03259">
    <property type="entry name" value="Robl_LC7"/>
    <property type="match status" value="1"/>
</dbReference>
<evidence type="ECO:0000313" key="4">
    <source>
        <dbReference type="Proteomes" id="UP001597368"/>
    </source>
</evidence>
<dbReference type="InterPro" id="IPR053141">
    <property type="entry name" value="Mycobact_SerProt_Inhib_Rv3364c"/>
</dbReference>
<sequence length="151" mass="15492">MSDLNWLLDDLVSRVPETEHGIVLSRDGLLMASSKGLDTADGERLAAMAAGLQSLAAGVGVHIGGGQVRQTVVELNSRFLIVTAAGQGACLAMVSSREADIGLVAYEMTLLVAQVGQALAAAPRLRPAAEPGTPRSADNGMRHGAEVTSAC</sequence>